<evidence type="ECO:0000313" key="2">
    <source>
        <dbReference type="EMBL" id="ANI12999.1"/>
    </source>
</evidence>
<reference evidence="2 3" key="1">
    <citation type="submission" date="2016-05" db="EMBL/GenBank/DDBJ databases">
        <title>Genome Sequence of Pseudomonas citronellolis Strain SJTE-3, an Estrogens and Persistent Organic Pollutants degradation strain.</title>
        <authorList>
            <person name="Liang R."/>
        </authorList>
    </citation>
    <scope>NUCLEOTIDE SEQUENCE [LARGE SCALE GENOMIC DNA]</scope>
    <source>
        <strain evidence="2 3">SJTE-3</strain>
    </source>
</reference>
<organism evidence="2 3">
    <name type="scientific">Pseudomonas citronellolis</name>
    <dbReference type="NCBI Taxonomy" id="53408"/>
    <lineage>
        <taxon>Bacteria</taxon>
        <taxon>Pseudomonadati</taxon>
        <taxon>Pseudomonadota</taxon>
        <taxon>Gammaproteobacteria</taxon>
        <taxon>Pseudomonadales</taxon>
        <taxon>Pseudomonadaceae</taxon>
        <taxon>Pseudomonas</taxon>
    </lineage>
</organism>
<sequence length="183" mass="17714">MSMTVRFRVTCAAAALLAASSAFAFNLGDAAKAVSGVAEGGNPAQVASTPQTSGLLGALTGQLGVSDEQAIGGTGALLGLAKNKLSGTDYTQLVKAVPGLDKLSGANALGGLGGSLGNLGGTGAKGLLGNVDSMGDVNSAFSTLGMDQGMTGKFASVLLDYFGKQGVNSNLLGSLGSLWGVGG</sequence>
<protein>
    <recommendedName>
        <fullName evidence="4">DUF2780 domain-containing protein</fullName>
    </recommendedName>
</protein>
<evidence type="ECO:0008006" key="4">
    <source>
        <dbReference type="Google" id="ProtNLM"/>
    </source>
</evidence>
<feature type="chain" id="PRO_5008391424" description="DUF2780 domain-containing protein" evidence="1">
    <location>
        <begin position="25"/>
        <end position="183"/>
    </location>
</feature>
<dbReference type="Pfam" id="PF11075">
    <property type="entry name" value="DUF2780"/>
    <property type="match status" value="1"/>
</dbReference>
<dbReference type="AlphaFoldDB" id="A0A1A9K6A9"/>
<name>A0A1A9K6A9_9PSED</name>
<feature type="signal peptide" evidence="1">
    <location>
        <begin position="1"/>
        <end position="24"/>
    </location>
</feature>
<evidence type="ECO:0000256" key="1">
    <source>
        <dbReference type="SAM" id="SignalP"/>
    </source>
</evidence>
<proteinExistence type="predicted"/>
<dbReference type="EMBL" id="CP015878">
    <property type="protein sequence ID" value="ANI12999.1"/>
    <property type="molecule type" value="Genomic_DNA"/>
</dbReference>
<accession>A0A1A9K6A9</accession>
<gene>
    <name evidence="2" type="ORF">A9C11_02935</name>
</gene>
<dbReference type="Proteomes" id="UP000077748">
    <property type="component" value="Chromosome"/>
</dbReference>
<dbReference type="InterPro" id="IPR021302">
    <property type="entry name" value="DUF2780_VcgC/VcgE"/>
</dbReference>
<keyword evidence="1" id="KW-0732">Signal</keyword>
<evidence type="ECO:0000313" key="3">
    <source>
        <dbReference type="Proteomes" id="UP000077748"/>
    </source>
</evidence>